<evidence type="ECO:0000313" key="2">
    <source>
        <dbReference type="EMBL" id="KAF7312528.1"/>
    </source>
</evidence>
<accession>A0A8H6WF52</accession>
<dbReference type="InterPro" id="IPR050317">
    <property type="entry name" value="Plant_Fungal_Acyltransferase"/>
</dbReference>
<protein>
    <recommendedName>
        <fullName evidence="4">Transferase family protein</fullName>
    </recommendedName>
</protein>
<dbReference type="OrthoDB" id="444127at2759"/>
<evidence type="ECO:0000313" key="3">
    <source>
        <dbReference type="Proteomes" id="UP000636479"/>
    </source>
</evidence>
<dbReference type="GO" id="GO:0016747">
    <property type="term" value="F:acyltransferase activity, transferring groups other than amino-acyl groups"/>
    <property type="evidence" value="ECO:0007669"/>
    <property type="project" value="TreeGrafter"/>
</dbReference>
<dbReference type="Proteomes" id="UP000636479">
    <property type="component" value="Unassembled WGS sequence"/>
</dbReference>
<dbReference type="AlphaFoldDB" id="A0A8H6WF52"/>
<name>A0A8H6WF52_9AGAR</name>
<dbReference type="EMBL" id="JACAZF010000002">
    <property type="protein sequence ID" value="KAF7312528.1"/>
    <property type="molecule type" value="Genomic_DNA"/>
</dbReference>
<dbReference type="PANTHER" id="PTHR31642:SF310">
    <property type="entry name" value="FATTY ALCOHOL:CAFFEOYL-COA ACYLTRANSFERASE"/>
    <property type="match status" value="1"/>
</dbReference>
<dbReference type="Pfam" id="PF02458">
    <property type="entry name" value="Transferase"/>
    <property type="match status" value="2"/>
</dbReference>
<proteinExistence type="predicted"/>
<dbReference type="RefSeq" id="XP_037224636.1">
    <property type="nucleotide sequence ID" value="XM_037359541.1"/>
</dbReference>
<evidence type="ECO:0008006" key="4">
    <source>
        <dbReference type="Google" id="ProtNLM"/>
    </source>
</evidence>
<keyword evidence="1" id="KW-0808">Transferase</keyword>
<comment type="caution">
    <text evidence="2">The sequence shown here is derived from an EMBL/GenBank/DDBJ whole genome shotgun (WGS) entry which is preliminary data.</text>
</comment>
<dbReference type="PANTHER" id="PTHR31642">
    <property type="entry name" value="TRICHOTHECENE 3-O-ACETYLTRANSFERASE"/>
    <property type="match status" value="1"/>
</dbReference>
<dbReference type="Gene3D" id="3.30.559.10">
    <property type="entry name" value="Chloramphenicol acetyltransferase-like domain"/>
    <property type="match status" value="2"/>
</dbReference>
<dbReference type="GO" id="GO:0044550">
    <property type="term" value="P:secondary metabolite biosynthetic process"/>
    <property type="evidence" value="ECO:0007669"/>
    <property type="project" value="TreeGrafter"/>
</dbReference>
<gene>
    <name evidence="2" type="ORF">MIND_00266600</name>
</gene>
<dbReference type="GeneID" id="59342057"/>
<dbReference type="InterPro" id="IPR023213">
    <property type="entry name" value="CAT-like_dom_sf"/>
</dbReference>
<evidence type="ECO:0000256" key="1">
    <source>
        <dbReference type="ARBA" id="ARBA00022679"/>
    </source>
</evidence>
<organism evidence="2 3">
    <name type="scientific">Mycena indigotica</name>
    <dbReference type="NCBI Taxonomy" id="2126181"/>
    <lineage>
        <taxon>Eukaryota</taxon>
        <taxon>Fungi</taxon>
        <taxon>Dikarya</taxon>
        <taxon>Basidiomycota</taxon>
        <taxon>Agaricomycotina</taxon>
        <taxon>Agaricomycetes</taxon>
        <taxon>Agaricomycetidae</taxon>
        <taxon>Agaricales</taxon>
        <taxon>Marasmiineae</taxon>
        <taxon>Mycenaceae</taxon>
        <taxon>Mycena</taxon>
    </lineage>
</organism>
<keyword evidence="3" id="KW-1185">Reference proteome</keyword>
<reference evidence="2" key="1">
    <citation type="submission" date="2020-05" db="EMBL/GenBank/DDBJ databases">
        <title>Mycena genomes resolve the evolution of fungal bioluminescence.</title>
        <authorList>
            <person name="Tsai I.J."/>
        </authorList>
    </citation>
    <scope>NUCLEOTIDE SEQUENCE</scope>
    <source>
        <strain evidence="2">171206Taipei</strain>
    </source>
</reference>
<sequence>MEFPPAKCTPLSILDSSVGNFSATAAVWVYNGPSSLDSTSLQTALIKTLDVYPQWAGQIRCTKYNPSSGHTTRSRRLEVVYGTSNDPGVEFVVANTAEEVDSVFPSVEERTSTPTAWNATSLAALNLLPQSPALANGDVMGLPALVVQVTKFACGGIAIALKSSHPMADAQTLTTFVKDWAEMHRAITQNLPTPAITRHFVPSDVDNAAAGDIDAESADSNVLRRARELPIHRYDWWASSDDCPEFMLDSTRIPLYIKAGVDFTYGPPLPWAEWDHTQPISNYILHFSAAEIFRIWQAASVPGQVISRFDALQAHVWSVLIRAHQPKQGENFHLNLSLGVRERLVRPLREALGSPIVLARATATGESSLAELAHHLRETVTWFTPIRVSALLHEMAFDIDARRMWAGFIGSRNMIVTSWLRLGVYEVDFGAGRPRFVHSVMPALEGIVQVMEARPRMESGGPWYQDGASVSIMLPNSVWETFLVDQDLRKFA</sequence>